<evidence type="ECO:0000259" key="6">
    <source>
        <dbReference type="PROSITE" id="PS50057"/>
    </source>
</evidence>
<dbReference type="PRINTS" id="PR00935">
    <property type="entry name" value="BAND41"/>
</dbReference>
<feature type="domain" description="FERM" evidence="6">
    <location>
        <begin position="81"/>
        <end position="371"/>
    </location>
</feature>
<reference evidence="7" key="3">
    <citation type="submission" date="2025-09" db="UniProtKB">
        <authorList>
            <consortium name="Ensembl"/>
        </authorList>
    </citation>
    <scope>IDENTIFICATION</scope>
    <source>
        <strain evidence="7">breed Abyssinian</strain>
    </source>
</reference>
<dbReference type="InterPro" id="IPR000299">
    <property type="entry name" value="FERM_domain"/>
</dbReference>
<dbReference type="CDD" id="cd13194">
    <property type="entry name" value="FERM_C_ERM"/>
    <property type="match status" value="1"/>
</dbReference>
<feature type="compositionally biased region" description="Acidic residues" evidence="5">
    <location>
        <begin position="521"/>
        <end position="532"/>
    </location>
</feature>
<dbReference type="CDD" id="cd17187">
    <property type="entry name" value="FERM_F1_ERM"/>
    <property type="match status" value="1"/>
</dbReference>
<dbReference type="GeneTree" id="ENSGT01090000260082"/>
<gene>
    <name evidence="7" type="primary">MSN</name>
</gene>
<dbReference type="InterPro" id="IPR046810">
    <property type="entry name" value="ERM_helical"/>
</dbReference>
<dbReference type="InterPro" id="IPR011993">
    <property type="entry name" value="PH-like_dom_sf"/>
</dbReference>
<dbReference type="Gene3D" id="2.30.29.30">
    <property type="entry name" value="Pleckstrin-homology domain (PH domain)/Phosphotyrosine-binding domain (PTB)"/>
    <property type="match status" value="1"/>
</dbReference>
<evidence type="ECO:0000313" key="7">
    <source>
        <dbReference type="Ensembl" id="ENSFCTP00005016800.1"/>
    </source>
</evidence>
<keyword evidence="3" id="KW-1003">Cell membrane</keyword>
<dbReference type="SMART" id="SM01196">
    <property type="entry name" value="FERM_C"/>
    <property type="match status" value="1"/>
</dbReference>
<dbReference type="SUPFAM" id="SSF50729">
    <property type="entry name" value="PH domain-like"/>
    <property type="match status" value="1"/>
</dbReference>
<evidence type="ECO:0000256" key="2">
    <source>
        <dbReference type="ARBA" id="ARBA00004413"/>
    </source>
</evidence>
<dbReference type="PROSITE" id="PS00660">
    <property type="entry name" value="FERM_1"/>
    <property type="match status" value="1"/>
</dbReference>
<dbReference type="InterPro" id="IPR018980">
    <property type="entry name" value="FERM_PH-like_C"/>
</dbReference>
<dbReference type="CDD" id="cd14473">
    <property type="entry name" value="FERM_B-lobe"/>
    <property type="match status" value="1"/>
</dbReference>
<reference evidence="7" key="2">
    <citation type="submission" date="2025-08" db="UniProtKB">
        <authorList>
            <consortium name="Ensembl"/>
        </authorList>
    </citation>
    <scope>IDENTIFICATION</scope>
    <source>
        <strain evidence="7">breed Abyssinian</strain>
    </source>
</reference>
<dbReference type="Pfam" id="PF09380">
    <property type="entry name" value="FERM_C"/>
    <property type="match status" value="1"/>
</dbReference>
<feature type="compositionally biased region" description="Basic and acidic residues" evidence="5">
    <location>
        <begin position="537"/>
        <end position="563"/>
    </location>
</feature>
<feature type="region of interest" description="Disordered" evidence="5">
    <location>
        <begin position="434"/>
        <end position="563"/>
    </location>
</feature>
<comment type="subcellular location">
    <subcellularLocation>
        <location evidence="2">Cell membrane</location>
        <topology evidence="2">Peripheral membrane protein</topology>
        <orientation evidence="2">Cytoplasmic side</orientation>
    </subcellularLocation>
    <subcellularLocation>
        <location evidence="1">Cell projection</location>
        <location evidence="1">Microvillus</location>
    </subcellularLocation>
</comment>
<dbReference type="InterPro" id="IPR029071">
    <property type="entry name" value="Ubiquitin-like_domsf"/>
</dbReference>
<evidence type="ECO:0000313" key="8">
    <source>
        <dbReference type="Proteomes" id="UP000823872"/>
    </source>
</evidence>
<dbReference type="InterPro" id="IPR011174">
    <property type="entry name" value="ERM"/>
</dbReference>
<dbReference type="SUPFAM" id="SSF47031">
    <property type="entry name" value="Second domain of FERM"/>
    <property type="match status" value="1"/>
</dbReference>
<dbReference type="InterPro" id="IPR019749">
    <property type="entry name" value="Band_41_domain"/>
</dbReference>
<dbReference type="InterPro" id="IPR008954">
    <property type="entry name" value="Moesin_tail_sf"/>
</dbReference>
<dbReference type="PROSITE" id="PS00661">
    <property type="entry name" value="FERM_2"/>
    <property type="match status" value="1"/>
</dbReference>
<keyword evidence="8" id="KW-1185">Reference proteome</keyword>
<proteinExistence type="predicted"/>
<dbReference type="InterPro" id="IPR000798">
    <property type="entry name" value="Ez/rad/moesin-like"/>
</dbReference>
<organism evidence="7 8">
    <name type="scientific">Felis catus</name>
    <name type="common">Cat</name>
    <name type="synonym">Felis silvestris catus</name>
    <dbReference type="NCBI Taxonomy" id="9685"/>
    <lineage>
        <taxon>Eukaryota</taxon>
        <taxon>Metazoa</taxon>
        <taxon>Chordata</taxon>
        <taxon>Craniata</taxon>
        <taxon>Vertebrata</taxon>
        <taxon>Euteleostomi</taxon>
        <taxon>Mammalia</taxon>
        <taxon>Eutheria</taxon>
        <taxon>Laurasiatheria</taxon>
        <taxon>Carnivora</taxon>
        <taxon>Feliformia</taxon>
        <taxon>Felidae</taxon>
        <taxon>Felinae</taxon>
        <taxon>Felis</taxon>
    </lineage>
</organism>
<dbReference type="Ensembl" id="ENSFCTT00005025822.1">
    <property type="protein sequence ID" value="ENSFCTP00005016800.1"/>
    <property type="gene ID" value="ENSFCTG00005009210.1"/>
</dbReference>
<protein>
    <recommendedName>
        <fullName evidence="6">FERM domain-containing protein</fullName>
    </recommendedName>
</protein>
<dbReference type="SMART" id="SM00295">
    <property type="entry name" value="B41"/>
    <property type="match status" value="1"/>
</dbReference>
<dbReference type="Gene3D" id="1.20.5.450">
    <property type="match status" value="1"/>
</dbReference>
<dbReference type="InterPro" id="IPR018979">
    <property type="entry name" value="FERM_N"/>
</dbReference>
<dbReference type="PANTHER" id="PTHR23281">
    <property type="entry name" value="MERLIN/MOESIN/EZRIN/RADIXIN"/>
    <property type="match status" value="1"/>
</dbReference>
<dbReference type="PROSITE" id="PS50057">
    <property type="entry name" value="FERM_3"/>
    <property type="match status" value="1"/>
</dbReference>
<accession>A0ABI7X2P0</accession>
<evidence type="ECO:0000256" key="4">
    <source>
        <dbReference type="ARBA" id="ARBA00023136"/>
    </source>
</evidence>
<dbReference type="PRINTS" id="PR00661">
    <property type="entry name" value="ERMFAMILY"/>
</dbReference>
<feature type="compositionally biased region" description="Basic and acidic residues" evidence="5">
    <location>
        <begin position="434"/>
        <end position="477"/>
    </location>
</feature>
<dbReference type="PIRSF" id="PIRSF002305">
    <property type="entry name" value="ERM"/>
    <property type="match status" value="1"/>
</dbReference>
<dbReference type="InterPro" id="IPR011259">
    <property type="entry name" value="ERM_C_dom"/>
</dbReference>
<keyword evidence="4" id="KW-0472">Membrane</keyword>
<evidence type="ECO:0000256" key="5">
    <source>
        <dbReference type="SAM" id="MobiDB-lite"/>
    </source>
</evidence>
<dbReference type="Gene3D" id="1.20.80.10">
    <property type="match status" value="1"/>
</dbReference>
<dbReference type="InterPro" id="IPR014352">
    <property type="entry name" value="FERM/acyl-CoA-bd_prot_sf"/>
</dbReference>
<dbReference type="Pfam" id="PF09379">
    <property type="entry name" value="FERM_N"/>
    <property type="match status" value="1"/>
</dbReference>
<evidence type="ECO:0000256" key="1">
    <source>
        <dbReference type="ARBA" id="ARBA00004105"/>
    </source>
</evidence>
<name>A0ABI7X2P0_FELCA</name>
<dbReference type="Gene3D" id="3.10.20.90">
    <property type="entry name" value="Phosphatidylinositol 3-kinase Catalytic Subunit, Chain A, domain 1"/>
    <property type="match status" value="1"/>
</dbReference>
<dbReference type="SUPFAM" id="SSF54236">
    <property type="entry name" value="Ubiquitin-like"/>
    <property type="match status" value="1"/>
</dbReference>
<reference evidence="7 8" key="1">
    <citation type="submission" date="2021-02" db="EMBL/GenBank/DDBJ databases">
        <title>Safari Cat Assemblies.</title>
        <authorList>
            <person name="Bredemeyer K.R."/>
            <person name="Murphy W.J."/>
        </authorList>
    </citation>
    <scope>NUCLEOTIDE SEQUENCE [LARGE SCALE GENOMIC DNA]</scope>
</reference>
<dbReference type="Gene3D" id="6.10.360.10">
    <property type="match status" value="1"/>
</dbReference>
<dbReference type="Pfam" id="PF00373">
    <property type="entry name" value="FERM_M"/>
    <property type="match status" value="1"/>
</dbReference>
<dbReference type="InterPro" id="IPR041789">
    <property type="entry name" value="ERM_FERM_C"/>
</dbReference>
<dbReference type="Pfam" id="PF00769">
    <property type="entry name" value="ERM_C"/>
    <property type="match status" value="1"/>
</dbReference>
<evidence type="ECO:0000256" key="3">
    <source>
        <dbReference type="ARBA" id="ARBA00022475"/>
    </source>
</evidence>
<dbReference type="InterPro" id="IPR019748">
    <property type="entry name" value="FERM_central"/>
</dbReference>
<dbReference type="Proteomes" id="UP000823872">
    <property type="component" value="Chromosome X"/>
</dbReference>
<sequence length="622" mass="72655">MAWIQRGSRAVSLTLARDPIRNPSPESVLCVLCAQRCPTAPSRTSINSATFAATMPKTIFRRREFNEQNFEGGSSSCSRWINVRVTTMDAELEFAIQPNTTGKQLFDQVVKTIGLREVWFFGLQYQDTKSFSTWLKLNKKVTAQDVRKESPLLFKFRAKFYPEDVSEELIQDITQRLFFLQVKEGILNDDIYCPPETAVLLASYAVQSKYGDFNKEVHKSGYLAGDKLLPQRVLEQHKLNKDQWEERIQVWHEEHRGMLREDAVLEYLKIAQDLEMYGVNYFSIKNKKGSELWLGVDALGLNIYEQNDRLTPKIGFPWSEIRNISFNDKKFVIKPIDKKAPDFVFYAPRLRINKRILALCMGNHELYMRRRKPDTIEVQQMKAQAREEKHQKQMERALLENEKKKREMAEKEKEKIEREKEELMERLKQIEEQTKKAQHELEEQTRRALELEQERKRAQSEAEKLAKERQEAEEAKEALLQASQDQKKTQEQLAQMVQEDLEKTRAELKTAMSTPHVAEPAENEQDEQDENGAEASADLRADAMAKDRSEEERTTEAEKNERVQKHLKALTSELANARDESKKTANDMIHAENMRLGRDKYKTLRQIRQGNTKQRIDEFESM</sequence>
<dbReference type="Pfam" id="PF20492">
    <property type="entry name" value="ERM_helical"/>
    <property type="match status" value="1"/>
</dbReference>
<dbReference type="InterPro" id="IPR035963">
    <property type="entry name" value="FERM_2"/>
</dbReference>
<dbReference type="InterPro" id="IPR019747">
    <property type="entry name" value="FERM_CS"/>
</dbReference>
<dbReference type="SUPFAM" id="SSF48678">
    <property type="entry name" value="Moesin tail domain"/>
    <property type="match status" value="1"/>
</dbReference>